<feature type="transmembrane region" description="Helical" evidence="2">
    <location>
        <begin position="288"/>
        <end position="309"/>
    </location>
</feature>
<feature type="transmembrane region" description="Helical" evidence="2">
    <location>
        <begin position="433"/>
        <end position="452"/>
    </location>
</feature>
<dbReference type="RefSeq" id="WP_212188360.1">
    <property type="nucleotide sequence ID" value="NZ_JAGTAR010000002.1"/>
</dbReference>
<dbReference type="PANTHER" id="PTHR11328">
    <property type="entry name" value="MAJOR FACILITATOR SUPERFAMILY DOMAIN-CONTAINING PROTEIN"/>
    <property type="match status" value="1"/>
</dbReference>
<gene>
    <name evidence="3" type="ORF">KDU71_02715</name>
</gene>
<proteinExistence type="inferred from homology"/>
<dbReference type="GO" id="GO:0015293">
    <property type="term" value="F:symporter activity"/>
    <property type="evidence" value="ECO:0007669"/>
    <property type="project" value="InterPro"/>
</dbReference>
<dbReference type="InterPro" id="IPR039672">
    <property type="entry name" value="MFS_2"/>
</dbReference>
<dbReference type="InterPro" id="IPR036259">
    <property type="entry name" value="MFS_trans_sf"/>
</dbReference>
<evidence type="ECO:0000256" key="1">
    <source>
        <dbReference type="ARBA" id="ARBA00009617"/>
    </source>
</evidence>
<dbReference type="Gene3D" id="1.20.1250.20">
    <property type="entry name" value="MFS general substrate transporter like domains"/>
    <property type="match status" value="1"/>
</dbReference>
<evidence type="ECO:0000313" key="3">
    <source>
        <dbReference type="EMBL" id="MBR8534457.1"/>
    </source>
</evidence>
<dbReference type="AlphaFoldDB" id="A0A941F105"/>
<feature type="transmembrane region" description="Helical" evidence="2">
    <location>
        <begin position="346"/>
        <end position="367"/>
    </location>
</feature>
<evidence type="ECO:0000256" key="2">
    <source>
        <dbReference type="SAM" id="Phobius"/>
    </source>
</evidence>
<accession>A0A941F105</accession>
<keyword evidence="2" id="KW-1133">Transmembrane helix</keyword>
<feature type="transmembrane region" description="Helical" evidence="2">
    <location>
        <begin position="153"/>
        <end position="176"/>
    </location>
</feature>
<dbReference type="Pfam" id="PF13347">
    <property type="entry name" value="MFS_2"/>
    <property type="match status" value="1"/>
</dbReference>
<feature type="transmembrane region" description="Helical" evidence="2">
    <location>
        <begin position="115"/>
        <end position="141"/>
    </location>
</feature>
<dbReference type="GO" id="GO:0008643">
    <property type="term" value="P:carbohydrate transport"/>
    <property type="evidence" value="ECO:0007669"/>
    <property type="project" value="InterPro"/>
</dbReference>
<reference evidence="3" key="1">
    <citation type="journal article" date="2018" name="Int. J. Syst. Evol. Microbiol.">
        <title>Carboxylicivirga sediminis sp. nov., isolated from coastal sediment.</title>
        <authorList>
            <person name="Wang F.Q."/>
            <person name="Ren L.H."/>
            <person name="Zou R.J."/>
            <person name="Sun Y.Z."/>
            <person name="Liu X.J."/>
            <person name="Jiang F."/>
            <person name="Liu L.J."/>
        </authorList>
    </citation>
    <scope>NUCLEOTIDE SEQUENCE</scope>
    <source>
        <strain evidence="3">JR1</strain>
    </source>
</reference>
<sequence>MNAIKIAKEDKVPTIQKITFGSGHLANQLFPAALTMCMAVLVMSLGMNPILVGTLLAVPRIIDALTDPLMGYISDNTKSKWGRRKPYIFIGSVIAGVSYMIMWQLNPENSELYNFFYFLIVSIFFYIGYTIFATPLIGLGYEMTPDYNERTRLMAISQFMGQIAWVIAPWLWVIIYEPTIFESAPQGAKTIAIWVGAICMVLGILPAFFNKEIIVPEQESKHNLSKEELKENIKEFFRGIKLTIVNKPFLRLCAATFLIFNGFQIIAQFAMYIIVYFWFNGNQESANIWVGLFGSVSALGTMFIVIPIITKIAEKYGKKNAFIIATLISFVGYILKWWGFNYPEMPWLMFMPIPFLSFGIGSLFTLMMSMTADVCDLDELNTGERREAMFGAVYWWMTKIGQSIAMFVSGVVLHYIGFNEDIKVQSAEAMTRLRIADIVIPILFGVIAIVVMKNYDITEEKANEIKNKLIARRGKVKHQGEA</sequence>
<keyword evidence="2" id="KW-0472">Membrane</keyword>
<organism evidence="3 4">
    <name type="scientific">Carboxylicivirga sediminis</name>
    <dbReference type="NCBI Taxonomy" id="2006564"/>
    <lineage>
        <taxon>Bacteria</taxon>
        <taxon>Pseudomonadati</taxon>
        <taxon>Bacteroidota</taxon>
        <taxon>Bacteroidia</taxon>
        <taxon>Marinilabiliales</taxon>
        <taxon>Marinilabiliaceae</taxon>
        <taxon>Carboxylicivirga</taxon>
    </lineage>
</organism>
<dbReference type="PANTHER" id="PTHR11328:SF24">
    <property type="entry name" value="MAJOR FACILITATOR SUPERFAMILY (MFS) PROFILE DOMAIN-CONTAINING PROTEIN"/>
    <property type="match status" value="1"/>
</dbReference>
<comment type="caution">
    <text evidence="3">The sequence shown here is derived from an EMBL/GenBank/DDBJ whole genome shotgun (WGS) entry which is preliminary data.</text>
</comment>
<dbReference type="EMBL" id="JAGTAR010000002">
    <property type="protein sequence ID" value="MBR8534457.1"/>
    <property type="molecule type" value="Genomic_DNA"/>
</dbReference>
<feature type="transmembrane region" description="Helical" evidence="2">
    <location>
        <begin position="388"/>
        <end position="413"/>
    </location>
</feature>
<dbReference type="CDD" id="cd17332">
    <property type="entry name" value="MFS_MelB_like"/>
    <property type="match status" value="1"/>
</dbReference>
<protein>
    <submittedName>
        <fullName evidence="3">MFS transporter</fullName>
    </submittedName>
</protein>
<dbReference type="SUPFAM" id="SSF103473">
    <property type="entry name" value="MFS general substrate transporter"/>
    <property type="match status" value="1"/>
</dbReference>
<evidence type="ECO:0000313" key="4">
    <source>
        <dbReference type="Proteomes" id="UP000679220"/>
    </source>
</evidence>
<keyword evidence="4" id="KW-1185">Reference proteome</keyword>
<keyword evidence="2" id="KW-0812">Transmembrane</keyword>
<feature type="transmembrane region" description="Helical" evidence="2">
    <location>
        <begin position="29"/>
        <end position="58"/>
    </location>
</feature>
<comment type="similarity">
    <text evidence="1">Belongs to the sodium:galactoside symporter (TC 2.A.2) family.</text>
</comment>
<feature type="transmembrane region" description="Helical" evidence="2">
    <location>
        <begin position="321"/>
        <end position="340"/>
    </location>
</feature>
<feature type="transmembrane region" description="Helical" evidence="2">
    <location>
        <begin position="191"/>
        <end position="209"/>
    </location>
</feature>
<dbReference type="GO" id="GO:0005886">
    <property type="term" value="C:plasma membrane"/>
    <property type="evidence" value="ECO:0007669"/>
    <property type="project" value="TreeGrafter"/>
</dbReference>
<reference evidence="3" key="2">
    <citation type="submission" date="2021-04" db="EMBL/GenBank/DDBJ databases">
        <authorList>
            <person name="Zhang T."/>
            <person name="Zhang Y."/>
            <person name="Lu D."/>
            <person name="Zuo D."/>
            <person name="Du Z."/>
        </authorList>
    </citation>
    <scope>NUCLEOTIDE SEQUENCE</scope>
    <source>
        <strain evidence="3">JR1</strain>
    </source>
</reference>
<name>A0A941F105_9BACT</name>
<feature type="transmembrane region" description="Helical" evidence="2">
    <location>
        <begin position="249"/>
        <end position="276"/>
    </location>
</feature>
<feature type="transmembrane region" description="Helical" evidence="2">
    <location>
        <begin position="86"/>
        <end position="103"/>
    </location>
</feature>
<dbReference type="Proteomes" id="UP000679220">
    <property type="component" value="Unassembled WGS sequence"/>
</dbReference>